<dbReference type="PROSITE" id="PS51257">
    <property type="entry name" value="PROKAR_LIPOPROTEIN"/>
    <property type="match status" value="1"/>
</dbReference>
<reference evidence="2" key="1">
    <citation type="submission" date="2018-06" db="EMBL/GenBank/DDBJ databases">
        <authorList>
            <person name="Zhirakovskaya E."/>
        </authorList>
    </citation>
    <scope>NUCLEOTIDE SEQUENCE</scope>
</reference>
<evidence type="ECO:0000259" key="1">
    <source>
        <dbReference type="Pfam" id="PF13648"/>
    </source>
</evidence>
<dbReference type="EMBL" id="UOEL01000018">
    <property type="protein sequence ID" value="VAW10301.1"/>
    <property type="molecule type" value="Genomic_DNA"/>
</dbReference>
<feature type="domain" description="Lipocalin-like" evidence="1">
    <location>
        <begin position="37"/>
        <end position="129"/>
    </location>
</feature>
<protein>
    <recommendedName>
        <fullName evidence="1">Lipocalin-like domain-containing protein</fullName>
    </recommendedName>
</protein>
<name>A0A3B0SV96_9ZZZZ</name>
<dbReference type="Gene3D" id="2.40.128.490">
    <property type="entry name" value="Uncharacterised protein PF14869, DUF4488"/>
    <property type="match status" value="1"/>
</dbReference>
<evidence type="ECO:0000313" key="2">
    <source>
        <dbReference type="EMBL" id="VAW10301.1"/>
    </source>
</evidence>
<dbReference type="AlphaFoldDB" id="A0A3B0SV96"/>
<dbReference type="InterPro" id="IPR024311">
    <property type="entry name" value="Lipocalin-like"/>
</dbReference>
<dbReference type="Pfam" id="PF13648">
    <property type="entry name" value="Lipocalin_4"/>
    <property type="match status" value="1"/>
</dbReference>
<accession>A0A3B0SV96</accession>
<proteinExistence type="predicted"/>
<sequence>MKKGLGILVLFFLFIACGERKENLTTIVDNDRSSTELVGTWKLVYGDVLENDSLTVKDVSTSDFIKIINRSHFAFFNQRRDTGKDFYGGAGTYTLEGNTYKETLNYTSVDEIRGHEFPFTIEIKGDTLVQRGLEQIKEAGIERYIVEKYIRIE</sequence>
<gene>
    <name evidence="2" type="ORF">MNBD_BACTEROID03-1575</name>
</gene>
<organism evidence="2">
    <name type="scientific">hydrothermal vent metagenome</name>
    <dbReference type="NCBI Taxonomy" id="652676"/>
    <lineage>
        <taxon>unclassified sequences</taxon>
        <taxon>metagenomes</taxon>
        <taxon>ecological metagenomes</taxon>
    </lineage>
</organism>